<keyword evidence="2" id="KW-1185">Reference proteome</keyword>
<sequence length="97" mass="10352">MGRLRSATAAQLLASTNLPSLILDTPQLADMPALSLLDKLDKLLAAAEHTQVSMEAKFCSLAADFGFLQDDHCNFVDRVSNSERTHKGHPVGDSGSA</sequence>
<protein>
    <submittedName>
        <fullName evidence="1">Uncharacterized protein</fullName>
    </submittedName>
</protein>
<reference evidence="1" key="1">
    <citation type="journal article" date="2022" name="bioRxiv">
        <title>Sequencing and chromosome-scale assembly of the giantPleurodeles waltlgenome.</title>
        <authorList>
            <person name="Brown T."/>
            <person name="Elewa A."/>
            <person name="Iarovenko S."/>
            <person name="Subramanian E."/>
            <person name="Araus A.J."/>
            <person name="Petzold A."/>
            <person name="Susuki M."/>
            <person name="Suzuki K.-i.T."/>
            <person name="Hayashi T."/>
            <person name="Toyoda A."/>
            <person name="Oliveira C."/>
            <person name="Osipova E."/>
            <person name="Leigh N.D."/>
            <person name="Simon A."/>
            <person name="Yun M.H."/>
        </authorList>
    </citation>
    <scope>NUCLEOTIDE SEQUENCE</scope>
    <source>
        <strain evidence="1">20211129_DDA</strain>
        <tissue evidence="1">Liver</tissue>
    </source>
</reference>
<comment type="caution">
    <text evidence="1">The sequence shown here is derived from an EMBL/GenBank/DDBJ whole genome shotgun (WGS) entry which is preliminary data.</text>
</comment>
<dbReference type="AlphaFoldDB" id="A0AAV7T5N2"/>
<dbReference type="Proteomes" id="UP001066276">
    <property type="component" value="Chromosome 4_1"/>
</dbReference>
<evidence type="ECO:0000313" key="1">
    <source>
        <dbReference type="EMBL" id="KAJ1171748.1"/>
    </source>
</evidence>
<dbReference type="EMBL" id="JANPWB010000007">
    <property type="protein sequence ID" value="KAJ1171748.1"/>
    <property type="molecule type" value="Genomic_DNA"/>
</dbReference>
<accession>A0AAV7T5N2</accession>
<gene>
    <name evidence="1" type="ORF">NDU88_003606</name>
</gene>
<proteinExistence type="predicted"/>
<name>A0AAV7T5N2_PLEWA</name>
<organism evidence="1 2">
    <name type="scientific">Pleurodeles waltl</name>
    <name type="common">Iberian ribbed newt</name>
    <dbReference type="NCBI Taxonomy" id="8319"/>
    <lineage>
        <taxon>Eukaryota</taxon>
        <taxon>Metazoa</taxon>
        <taxon>Chordata</taxon>
        <taxon>Craniata</taxon>
        <taxon>Vertebrata</taxon>
        <taxon>Euteleostomi</taxon>
        <taxon>Amphibia</taxon>
        <taxon>Batrachia</taxon>
        <taxon>Caudata</taxon>
        <taxon>Salamandroidea</taxon>
        <taxon>Salamandridae</taxon>
        <taxon>Pleurodelinae</taxon>
        <taxon>Pleurodeles</taxon>
    </lineage>
</organism>
<evidence type="ECO:0000313" key="2">
    <source>
        <dbReference type="Proteomes" id="UP001066276"/>
    </source>
</evidence>